<protein>
    <submittedName>
        <fullName evidence="2">494_t:CDS:1</fullName>
    </submittedName>
</protein>
<proteinExistence type="predicted"/>
<evidence type="ECO:0000256" key="1">
    <source>
        <dbReference type="SAM" id="MobiDB-lite"/>
    </source>
</evidence>
<accession>A0ABM8W2P3</accession>
<feature type="compositionally biased region" description="Basic and acidic residues" evidence="1">
    <location>
        <begin position="37"/>
        <end position="54"/>
    </location>
</feature>
<sequence>MGKVPTSDANNKSTETISEVSTVPTSDTSNILPRANKMKEKNLKVTNEEKHTKIVEVPTSNTKNI</sequence>
<reference evidence="2 3" key="1">
    <citation type="submission" date="2021-06" db="EMBL/GenBank/DDBJ databases">
        <authorList>
            <person name="Kallberg Y."/>
            <person name="Tangrot J."/>
            <person name="Rosling A."/>
        </authorList>
    </citation>
    <scope>NUCLEOTIDE SEQUENCE [LARGE SCALE GENOMIC DNA]</scope>
    <source>
        <strain evidence="2 3">120-4 pot B 10/14</strain>
    </source>
</reference>
<comment type="caution">
    <text evidence="2">The sequence shown here is derived from an EMBL/GenBank/DDBJ whole genome shotgun (WGS) entry which is preliminary data.</text>
</comment>
<gene>
    <name evidence="2" type="ORF">GMARGA_LOCUS2597</name>
</gene>
<keyword evidence="3" id="KW-1185">Reference proteome</keyword>
<name>A0ABM8W2P3_GIGMA</name>
<dbReference type="Proteomes" id="UP000789901">
    <property type="component" value="Unassembled WGS sequence"/>
</dbReference>
<evidence type="ECO:0000313" key="3">
    <source>
        <dbReference type="Proteomes" id="UP000789901"/>
    </source>
</evidence>
<feature type="region of interest" description="Disordered" evidence="1">
    <location>
        <begin position="1"/>
        <end position="65"/>
    </location>
</feature>
<organism evidence="2 3">
    <name type="scientific">Gigaspora margarita</name>
    <dbReference type="NCBI Taxonomy" id="4874"/>
    <lineage>
        <taxon>Eukaryota</taxon>
        <taxon>Fungi</taxon>
        <taxon>Fungi incertae sedis</taxon>
        <taxon>Mucoromycota</taxon>
        <taxon>Glomeromycotina</taxon>
        <taxon>Glomeromycetes</taxon>
        <taxon>Diversisporales</taxon>
        <taxon>Gigasporaceae</taxon>
        <taxon>Gigaspora</taxon>
    </lineage>
</organism>
<evidence type="ECO:0000313" key="2">
    <source>
        <dbReference type="EMBL" id="CAG8509247.1"/>
    </source>
</evidence>
<feature type="compositionally biased region" description="Polar residues" evidence="1">
    <location>
        <begin position="7"/>
        <end position="31"/>
    </location>
</feature>
<dbReference type="EMBL" id="CAJVQB010000832">
    <property type="protein sequence ID" value="CAG8509247.1"/>
    <property type="molecule type" value="Genomic_DNA"/>
</dbReference>